<gene>
    <name evidence="1" type="ORF">ATK36_1327</name>
</gene>
<dbReference type="EMBL" id="PDJK01000002">
    <property type="protein sequence ID" value="PFG46354.1"/>
    <property type="molecule type" value="Genomic_DNA"/>
</dbReference>
<dbReference type="RefSeq" id="WP_098510433.1">
    <property type="nucleotide sequence ID" value="NZ_JBIAKZ010000008.1"/>
</dbReference>
<reference evidence="1 2" key="1">
    <citation type="submission" date="2017-10" db="EMBL/GenBank/DDBJ databases">
        <title>Sequencing the genomes of 1000 actinobacteria strains.</title>
        <authorList>
            <person name="Klenk H.-P."/>
        </authorList>
    </citation>
    <scope>NUCLEOTIDE SEQUENCE [LARGE SCALE GENOMIC DNA]</scope>
    <source>
        <strain evidence="1 2">DSM 46092</strain>
    </source>
</reference>
<evidence type="ECO:0008006" key="3">
    <source>
        <dbReference type="Google" id="ProtNLM"/>
    </source>
</evidence>
<dbReference type="AlphaFoldDB" id="A0A2A9F4W2"/>
<dbReference type="InterPro" id="IPR038691">
    <property type="entry name" value="ComJ_sf"/>
</dbReference>
<dbReference type="Gene3D" id="2.60.34.30">
    <property type="entry name" value="Competence, DNA-entry nuclease inhibitor, ComJ"/>
    <property type="match status" value="1"/>
</dbReference>
<dbReference type="Proteomes" id="UP000243542">
    <property type="component" value="Unassembled WGS sequence"/>
</dbReference>
<evidence type="ECO:0000313" key="2">
    <source>
        <dbReference type="Proteomes" id="UP000243542"/>
    </source>
</evidence>
<protein>
    <recommendedName>
        <fullName evidence="3">Competence protein J (ComJ)</fullName>
    </recommendedName>
</protein>
<proteinExistence type="predicted"/>
<accession>A0A2A9F4W2</accession>
<keyword evidence="2" id="KW-1185">Reference proteome</keyword>
<name>A0A2A9F4W2_9PSEU</name>
<sequence length="159" mass="17229">MRYVVHADLRQFSLRDTSAWRPGDGGWTDEAVTSHRIAVEPSALSVATARSDLVEVEVSAHPGPPPVLPGAEHVVEADLAVPGGTLTLIGPADYPDRSRPLPLPPGRYRVRVSYVEGEPPEGWHEHEFGAHLRYVLDLWPAAEPAPVTVLRAGAPIWDG</sequence>
<evidence type="ECO:0000313" key="1">
    <source>
        <dbReference type="EMBL" id="PFG46354.1"/>
    </source>
</evidence>
<comment type="caution">
    <text evidence="1">The sequence shown here is derived from an EMBL/GenBank/DDBJ whole genome shotgun (WGS) entry which is preliminary data.</text>
</comment>
<organism evidence="1 2">
    <name type="scientific">Amycolatopsis sulphurea</name>
    <dbReference type="NCBI Taxonomy" id="76022"/>
    <lineage>
        <taxon>Bacteria</taxon>
        <taxon>Bacillati</taxon>
        <taxon>Actinomycetota</taxon>
        <taxon>Actinomycetes</taxon>
        <taxon>Pseudonocardiales</taxon>
        <taxon>Pseudonocardiaceae</taxon>
        <taxon>Amycolatopsis</taxon>
    </lineage>
</organism>